<organism evidence="2 3">
    <name type="scientific">Ficus carica</name>
    <name type="common">Common fig</name>
    <dbReference type="NCBI Taxonomy" id="3494"/>
    <lineage>
        <taxon>Eukaryota</taxon>
        <taxon>Viridiplantae</taxon>
        <taxon>Streptophyta</taxon>
        <taxon>Embryophyta</taxon>
        <taxon>Tracheophyta</taxon>
        <taxon>Spermatophyta</taxon>
        <taxon>Magnoliopsida</taxon>
        <taxon>eudicotyledons</taxon>
        <taxon>Gunneridae</taxon>
        <taxon>Pentapetalae</taxon>
        <taxon>rosids</taxon>
        <taxon>fabids</taxon>
        <taxon>Rosales</taxon>
        <taxon>Moraceae</taxon>
        <taxon>Ficeae</taxon>
        <taxon>Ficus</taxon>
    </lineage>
</organism>
<protein>
    <submittedName>
        <fullName evidence="2">Uncharacterized protein</fullName>
    </submittedName>
</protein>
<dbReference type="EMBL" id="BTGU01000119">
    <property type="protein sequence ID" value="GMN61912.1"/>
    <property type="molecule type" value="Genomic_DNA"/>
</dbReference>
<evidence type="ECO:0000256" key="1">
    <source>
        <dbReference type="SAM" id="MobiDB-lite"/>
    </source>
</evidence>
<proteinExistence type="predicted"/>
<name>A0AA88J4W4_FICCA</name>
<sequence>MGSTISDQLNTRSNPGHALSLYPSATSAYYCSTSHHHLPPHTLAEPAPAGAGDNHPPVPCAGSGPTWRQSIGPFLDRLKHRSAHGRYHTGVPITSRCFPFTGDQRRSVWPVLTGLPDHTRKLSTAKGEVEQIIVLRTNGGG</sequence>
<dbReference type="Proteomes" id="UP001187192">
    <property type="component" value="Unassembled WGS sequence"/>
</dbReference>
<evidence type="ECO:0000313" key="3">
    <source>
        <dbReference type="Proteomes" id="UP001187192"/>
    </source>
</evidence>
<comment type="caution">
    <text evidence="2">The sequence shown here is derived from an EMBL/GenBank/DDBJ whole genome shotgun (WGS) entry which is preliminary data.</text>
</comment>
<keyword evidence="3" id="KW-1185">Reference proteome</keyword>
<accession>A0AA88J4W4</accession>
<evidence type="ECO:0000313" key="2">
    <source>
        <dbReference type="EMBL" id="GMN61912.1"/>
    </source>
</evidence>
<reference evidence="2" key="1">
    <citation type="submission" date="2023-07" db="EMBL/GenBank/DDBJ databases">
        <title>draft genome sequence of fig (Ficus carica).</title>
        <authorList>
            <person name="Takahashi T."/>
            <person name="Nishimura K."/>
        </authorList>
    </citation>
    <scope>NUCLEOTIDE SEQUENCE</scope>
</reference>
<gene>
    <name evidence="2" type="ORF">TIFTF001_030991</name>
</gene>
<dbReference type="AlphaFoldDB" id="A0AA88J4W4"/>
<feature type="region of interest" description="Disordered" evidence="1">
    <location>
        <begin position="41"/>
        <end position="66"/>
    </location>
</feature>